<dbReference type="InterPro" id="IPR023393">
    <property type="entry name" value="START-like_dom_sf"/>
</dbReference>
<dbReference type="InterPro" id="IPR013538">
    <property type="entry name" value="ASHA1/2-like_C"/>
</dbReference>
<dbReference type="SUPFAM" id="SSF55961">
    <property type="entry name" value="Bet v1-like"/>
    <property type="match status" value="1"/>
</dbReference>
<evidence type="ECO:0000256" key="1">
    <source>
        <dbReference type="ARBA" id="ARBA00006817"/>
    </source>
</evidence>
<evidence type="ECO:0000313" key="3">
    <source>
        <dbReference type="EMBL" id="WFP25405.1"/>
    </source>
</evidence>
<proteinExistence type="inferred from homology"/>
<evidence type="ECO:0000259" key="2">
    <source>
        <dbReference type="Pfam" id="PF08327"/>
    </source>
</evidence>
<organism evidence="3 4">
    <name type="scientific">Gordonia hongkongensis</name>
    <dbReference type="NCBI Taxonomy" id="1701090"/>
    <lineage>
        <taxon>Bacteria</taxon>
        <taxon>Bacillati</taxon>
        <taxon>Actinomycetota</taxon>
        <taxon>Actinomycetes</taxon>
        <taxon>Mycobacteriales</taxon>
        <taxon>Gordoniaceae</taxon>
        <taxon>Gordonia</taxon>
    </lineage>
</organism>
<name>A0AAX3T8S6_9ACTN</name>
<gene>
    <name evidence="3" type="ORF">P9A14_02455</name>
</gene>
<protein>
    <submittedName>
        <fullName evidence="3">SRPBCC family protein</fullName>
    </submittedName>
</protein>
<dbReference type="Pfam" id="PF08327">
    <property type="entry name" value="AHSA1"/>
    <property type="match status" value="1"/>
</dbReference>
<dbReference type="CDD" id="cd08899">
    <property type="entry name" value="SRPBCC_CalC_Aha1-like_6"/>
    <property type="match status" value="1"/>
</dbReference>
<dbReference type="EMBL" id="CP121270">
    <property type="protein sequence ID" value="WFP25405.1"/>
    <property type="molecule type" value="Genomic_DNA"/>
</dbReference>
<evidence type="ECO:0000313" key="4">
    <source>
        <dbReference type="Proteomes" id="UP001213504"/>
    </source>
</evidence>
<accession>A0AAX3T8S6</accession>
<feature type="domain" description="Activator of Hsp90 ATPase homologue 1/2-like C-terminal" evidence="2">
    <location>
        <begin position="28"/>
        <end position="145"/>
    </location>
</feature>
<dbReference type="Proteomes" id="UP001213504">
    <property type="component" value="Chromosome"/>
</dbReference>
<dbReference type="Gene3D" id="3.30.530.20">
    <property type="match status" value="1"/>
</dbReference>
<dbReference type="AlphaFoldDB" id="A0AAX3T8S6"/>
<reference evidence="3" key="1">
    <citation type="submission" date="2023-04" db="EMBL/GenBank/DDBJ databases">
        <title>Complete genome sequence of a phthalic acid esters degrading bacterial strain.</title>
        <authorList>
            <person name="Weng L."/>
            <person name="Jia Y."/>
            <person name="Ren L."/>
        </authorList>
    </citation>
    <scope>NUCLEOTIDE SEQUENCE</scope>
    <source>
        <strain evidence="3">RL-LY01</strain>
    </source>
</reference>
<comment type="similarity">
    <text evidence="1">Belongs to the AHA1 family.</text>
</comment>
<dbReference type="RefSeq" id="WP_068970200.1">
    <property type="nucleotide sequence ID" value="NZ_CP121270.1"/>
</dbReference>
<sequence length="174" mass="19279">MTADITATGRREVRAGVPHVVLERSFSAPADAVWAAITEPARLERWIGTWAGDPVDGFVDFRMTAEGDDVEPERFTILECDPPRRLVVESKSPAQDGNEDVWRLELDLAEAHGTTTLTFAQGLPRADMAENVGPGWEYYLDRLVAAEAGRSVAEVDWDAYYPALSSSYADMFRD</sequence>